<dbReference type="Proteomes" id="UP000245626">
    <property type="component" value="Unassembled WGS sequence"/>
</dbReference>
<reference evidence="1 2" key="1">
    <citation type="journal article" date="2018" name="Mol. Biol. Evol.">
        <title>Broad Genomic Sampling Reveals a Smut Pathogenic Ancestry of the Fungal Clade Ustilaginomycotina.</title>
        <authorList>
            <person name="Kijpornyongpan T."/>
            <person name="Mondo S.J."/>
            <person name="Barry K."/>
            <person name="Sandor L."/>
            <person name="Lee J."/>
            <person name="Lipzen A."/>
            <person name="Pangilinan J."/>
            <person name="LaButti K."/>
            <person name="Hainaut M."/>
            <person name="Henrissat B."/>
            <person name="Grigoriev I.V."/>
            <person name="Spatafora J.W."/>
            <person name="Aime M.C."/>
        </authorList>
    </citation>
    <scope>NUCLEOTIDE SEQUENCE [LARGE SCALE GENOMIC DNA]</scope>
    <source>
        <strain evidence="1 2">SA 807</strain>
    </source>
</reference>
<name>A0ACD0NWV2_9BASI</name>
<protein>
    <submittedName>
        <fullName evidence="1">Uncharacterized protein</fullName>
    </submittedName>
</protein>
<sequence>MHQSAREAFGVSVRKQGPVPSDSSCNVLPSLGHMSIKLKQSSLHSCSSFPSWLRSSKSSISSSWSTSPDTAVLPCRLSSSPNNVKGDTIQSRTSRSRASFSPLSPTLAPGASVILRDLAPGRRLASQPRYKFVNSSSLYPSTRTGVGDCRLGWPMFSRWPRLESAVLLPA</sequence>
<keyword evidence="2" id="KW-1185">Reference proteome</keyword>
<gene>
    <name evidence="1" type="ORF">IE53DRAFT_102440</name>
</gene>
<evidence type="ECO:0000313" key="2">
    <source>
        <dbReference type="Proteomes" id="UP000245626"/>
    </source>
</evidence>
<dbReference type="EMBL" id="KZ819946">
    <property type="protein sequence ID" value="PWN50309.1"/>
    <property type="molecule type" value="Genomic_DNA"/>
</dbReference>
<proteinExistence type="predicted"/>
<evidence type="ECO:0000313" key="1">
    <source>
        <dbReference type="EMBL" id="PWN50309.1"/>
    </source>
</evidence>
<accession>A0ACD0NWV2</accession>
<organism evidence="1 2">
    <name type="scientific">Violaceomyces palustris</name>
    <dbReference type="NCBI Taxonomy" id="1673888"/>
    <lineage>
        <taxon>Eukaryota</taxon>
        <taxon>Fungi</taxon>
        <taxon>Dikarya</taxon>
        <taxon>Basidiomycota</taxon>
        <taxon>Ustilaginomycotina</taxon>
        <taxon>Ustilaginomycetes</taxon>
        <taxon>Violaceomycetales</taxon>
        <taxon>Violaceomycetaceae</taxon>
        <taxon>Violaceomyces</taxon>
    </lineage>
</organism>